<dbReference type="EMBL" id="LT981265">
    <property type="protein sequence ID" value="SPC34244.1"/>
    <property type="molecule type" value="Genomic_DNA"/>
</dbReference>
<dbReference type="AlphaFoldDB" id="A0A2K5ARM3"/>
<sequence>MNRTIVGLKVTRIILYVTFTIKFESNYSRIERTRLLVLLLKLLRTFESNYSRIESLLAVKVVDPVALSLNRTIVGLKAY</sequence>
<protein>
    <submittedName>
        <fullName evidence="1">Uncharacterized protein</fullName>
    </submittedName>
</protein>
<gene>
    <name evidence="1" type="ORF">NCAV_1067</name>
</gene>
<dbReference type="KEGG" id="ncv:NCAV_1067"/>
<accession>A0A2K5ARM3</accession>
<proteinExistence type="predicted"/>
<name>A0A2K5ARM3_9ARCH</name>
<evidence type="ECO:0000313" key="2">
    <source>
        <dbReference type="Proteomes" id="UP000236248"/>
    </source>
</evidence>
<evidence type="ECO:0000313" key="1">
    <source>
        <dbReference type="EMBL" id="SPC34244.1"/>
    </source>
</evidence>
<dbReference type="Proteomes" id="UP000236248">
    <property type="component" value="Chromosome NCAV"/>
</dbReference>
<keyword evidence="2" id="KW-1185">Reference proteome</keyword>
<organism evidence="1 2">
    <name type="scientific">Candidatus Nitrosocaldus cavascurensis</name>
    <dbReference type="NCBI Taxonomy" id="2058097"/>
    <lineage>
        <taxon>Archaea</taxon>
        <taxon>Nitrososphaerota</taxon>
        <taxon>Nitrososphaeria</taxon>
        <taxon>Candidatus Nitrosocaldales</taxon>
        <taxon>Candidatus Nitrosocaldaceae</taxon>
        <taxon>Candidatus Nitrosocaldus</taxon>
    </lineage>
</organism>
<reference evidence="2" key="1">
    <citation type="submission" date="2018-01" db="EMBL/GenBank/DDBJ databases">
        <authorList>
            <person name="Kerou L M."/>
        </authorList>
    </citation>
    <scope>NUCLEOTIDE SEQUENCE [LARGE SCALE GENOMIC DNA]</scope>
    <source>
        <strain evidence="2">SCU2</strain>
    </source>
</reference>